<gene>
    <name evidence="1" type="ORF">WUBG_04075</name>
</gene>
<accession>J9FCC3</accession>
<sequence length="114" mass="13516">MKVKFLTLKNRVPIIFGFATAFSPAYRCFNMQEILRRMQIRSKIALMKMGRNSCRISDSDNKCSCDVIYQRLAGYQADTEITYGTFRIYTKICEKKKDQQKWIFCESRIIPYLE</sequence>
<organism evidence="1 2">
    <name type="scientific">Wuchereria bancrofti</name>
    <dbReference type="NCBI Taxonomy" id="6293"/>
    <lineage>
        <taxon>Eukaryota</taxon>
        <taxon>Metazoa</taxon>
        <taxon>Ecdysozoa</taxon>
        <taxon>Nematoda</taxon>
        <taxon>Chromadorea</taxon>
        <taxon>Rhabditida</taxon>
        <taxon>Spirurina</taxon>
        <taxon>Spiruromorpha</taxon>
        <taxon>Filarioidea</taxon>
        <taxon>Onchocercidae</taxon>
        <taxon>Wuchereria</taxon>
    </lineage>
</organism>
<dbReference type="AlphaFoldDB" id="J9FCC3"/>
<evidence type="ECO:0000313" key="2">
    <source>
        <dbReference type="Proteomes" id="UP000004810"/>
    </source>
</evidence>
<comment type="caution">
    <text evidence="1">The sequence shown here is derived from an EMBL/GenBank/DDBJ whole genome shotgun (WGS) entry which is preliminary data.</text>
</comment>
<dbReference type="EMBL" id="ADBV01001348">
    <property type="protein sequence ID" value="EJW85014.1"/>
    <property type="molecule type" value="Genomic_DNA"/>
</dbReference>
<protein>
    <submittedName>
        <fullName evidence="1">Uncharacterized protein</fullName>
    </submittedName>
</protein>
<evidence type="ECO:0000313" key="1">
    <source>
        <dbReference type="EMBL" id="EJW85014.1"/>
    </source>
</evidence>
<name>J9FCC3_WUCBA</name>
<proteinExistence type="predicted"/>
<dbReference type="Proteomes" id="UP000004810">
    <property type="component" value="Unassembled WGS sequence"/>
</dbReference>
<reference evidence="2" key="1">
    <citation type="submission" date="2012-08" db="EMBL/GenBank/DDBJ databases">
        <title>The Genome Sequence of Wuchereria bancrofti.</title>
        <authorList>
            <person name="Nutman T.B."/>
            <person name="Fink D.L."/>
            <person name="Russ C."/>
            <person name="Young S."/>
            <person name="Zeng Q."/>
            <person name="Koehrsen M."/>
            <person name="Alvarado L."/>
            <person name="Berlin A."/>
            <person name="Chapman S.B."/>
            <person name="Chen Z."/>
            <person name="Freedman E."/>
            <person name="Gellesch M."/>
            <person name="Goldberg J."/>
            <person name="Griggs A."/>
            <person name="Gujja S."/>
            <person name="Heilman E.R."/>
            <person name="Heiman D."/>
            <person name="Hepburn T."/>
            <person name="Howarth C."/>
            <person name="Jen D."/>
            <person name="Larson L."/>
            <person name="Lewis B."/>
            <person name="Mehta T."/>
            <person name="Park D."/>
            <person name="Pearson M."/>
            <person name="Roberts A."/>
            <person name="Saif S."/>
            <person name="Shea T."/>
            <person name="Shenoy N."/>
            <person name="Sisk P."/>
            <person name="Stolte C."/>
            <person name="Sykes S."/>
            <person name="Walk T."/>
            <person name="White J."/>
            <person name="Yandava C."/>
            <person name="Haas B."/>
            <person name="Henn M.R."/>
            <person name="Nusbaum C."/>
            <person name="Birren B."/>
        </authorList>
    </citation>
    <scope>NUCLEOTIDE SEQUENCE [LARGE SCALE GENOMIC DNA]</scope>
    <source>
        <strain evidence="2">NA</strain>
    </source>
</reference>